<dbReference type="EMBL" id="CAMXCT030004279">
    <property type="protein sequence ID" value="CAL4795746.1"/>
    <property type="molecule type" value="Genomic_DNA"/>
</dbReference>
<dbReference type="AlphaFoldDB" id="A0A9P1DG94"/>
<organism evidence="11">
    <name type="scientific">Cladocopium goreaui</name>
    <dbReference type="NCBI Taxonomy" id="2562237"/>
    <lineage>
        <taxon>Eukaryota</taxon>
        <taxon>Sar</taxon>
        <taxon>Alveolata</taxon>
        <taxon>Dinophyceae</taxon>
        <taxon>Suessiales</taxon>
        <taxon>Symbiodiniaceae</taxon>
        <taxon>Cladocopium</taxon>
    </lineage>
</organism>
<evidence type="ECO:0000259" key="9">
    <source>
        <dbReference type="PROSITE" id="PS50011"/>
    </source>
</evidence>
<evidence type="ECO:0000256" key="8">
    <source>
        <dbReference type="ARBA" id="ARBA00024334"/>
    </source>
</evidence>
<dbReference type="SUPFAM" id="SSF56112">
    <property type="entry name" value="Protein kinase-like (PK-like)"/>
    <property type="match status" value="1"/>
</dbReference>
<keyword evidence="14" id="KW-1185">Reference proteome</keyword>
<dbReference type="SUPFAM" id="SSF47473">
    <property type="entry name" value="EF-hand"/>
    <property type="match status" value="1"/>
</dbReference>
<gene>
    <name evidence="11" type="ORF">C1SCF055_LOCUS33878</name>
</gene>
<feature type="domain" description="Protein kinase" evidence="9">
    <location>
        <begin position="94"/>
        <end position="374"/>
    </location>
</feature>
<accession>A0A9P1DG94</accession>
<sequence length="605" mass="68338">MIPRARHGLCQRPLRPWYILERCCFHDAGADITDNLRVTQDEIARHAAGVSNLTIFKAPNHQEPFEKQRISGLNSRRMDQVGLKRFEPCPAGYTFVDADVGGGAFARVFLVRNEATHDLQAMKRVDRVKLSKHFQISDAEAEKMVEQEFWNMQRTNHPHIIKLFDFFQDERYAYFIMESVNGGTLRQLITTLVDGKGPRISEGYVAELLHQALYALRHLHHESRIHKDVKLENLMLLANSGPPHLVLIDLGVAETLQPQGVGPMPAGTPQTMAPEVIDCMLGERSSFDDRCDIFSLGIVAHQLFTGDVPYKVAYAGGKSYGPVDYKATRANMDAADLTAQLSVSPGALDFVRQMLQLDPEKRPSSLECLEHPWLVERCERRRIRRLRAEGRTSLGGASLSVEAEEAAGEELLMMERRRICKALVRFAKRTPLQRAVAYHLAAYLPVGDLRRAADSFKRVDHSKSGHISYDEIARALEEVLGIDRENGLLVAAAMDTDKSKQLDFQEFSAALAIVSGEREQRLFDKLLAKLQICPDQDLTLEQVHHGVQQAMRQEVTREEIVQWLSKVARRQQKELYDNPTGIVSNADFRKLFGQRSLKRAEDQAG</sequence>
<dbReference type="PANTHER" id="PTHR24349">
    <property type="entry name" value="SERINE/THREONINE-PROTEIN KINASE"/>
    <property type="match status" value="1"/>
</dbReference>
<dbReference type="Pfam" id="PF00069">
    <property type="entry name" value="Pkinase"/>
    <property type="match status" value="1"/>
</dbReference>
<dbReference type="EMBL" id="CAMXCT020004279">
    <property type="protein sequence ID" value="CAL1161809.1"/>
    <property type="molecule type" value="Genomic_DNA"/>
</dbReference>
<dbReference type="InterPro" id="IPR002048">
    <property type="entry name" value="EF_hand_dom"/>
</dbReference>
<dbReference type="InterPro" id="IPR000719">
    <property type="entry name" value="Prot_kinase_dom"/>
</dbReference>
<evidence type="ECO:0000313" key="12">
    <source>
        <dbReference type="EMBL" id="CAL1161809.1"/>
    </source>
</evidence>
<feature type="domain" description="EF-hand" evidence="10">
    <location>
        <begin position="492"/>
        <end position="517"/>
    </location>
</feature>
<comment type="similarity">
    <text evidence="8">Belongs to the protein kinase superfamily. Ser/Thr protein kinase family. CDPK subfamily.</text>
</comment>
<evidence type="ECO:0000256" key="4">
    <source>
        <dbReference type="ARBA" id="ARBA00022741"/>
    </source>
</evidence>
<dbReference type="PROSITE" id="PS00018">
    <property type="entry name" value="EF_HAND_1"/>
    <property type="match status" value="2"/>
</dbReference>
<evidence type="ECO:0000256" key="3">
    <source>
        <dbReference type="ARBA" id="ARBA00022679"/>
    </source>
</evidence>
<evidence type="ECO:0000256" key="1">
    <source>
        <dbReference type="ARBA" id="ARBA00001946"/>
    </source>
</evidence>
<evidence type="ECO:0000259" key="10">
    <source>
        <dbReference type="PROSITE" id="PS50222"/>
    </source>
</evidence>
<comment type="cofactor">
    <cofactor evidence="1">
        <name>Mg(2+)</name>
        <dbReference type="ChEBI" id="CHEBI:18420"/>
    </cofactor>
</comment>
<keyword evidence="5 13" id="KW-0418">Kinase</keyword>
<dbReference type="PROSITE" id="PS50011">
    <property type="entry name" value="PROTEIN_KINASE_DOM"/>
    <property type="match status" value="1"/>
</dbReference>
<evidence type="ECO:0000313" key="14">
    <source>
        <dbReference type="Proteomes" id="UP001152797"/>
    </source>
</evidence>
<dbReference type="GO" id="GO:0004674">
    <property type="term" value="F:protein serine/threonine kinase activity"/>
    <property type="evidence" value="ECO:0007669"/>
    <property type="project" value="UniProtKB-KW"/>
</dbReference>
<name>A0A9P1DG94_9DINO</name>
<dbReference type="Gene3D" id="3.30.200.20">
    <property type="entry name" value="Phosphorylase Kinase, domain 1"/>
    <property type="match status" value="1"/>
</dbReference>
<dbReference type="Gene3D" id="1.10.510.10">
    <property type="entry name" value="Transferase(Phosphotransferase) domain 1"/>
    <property type="match status" value="1"/>
</dbReference>
<keyword evidence="2" id="KW-0723">Serine/threonine-protein kinase</keyword>
<dbReference type="EMBL" id="CAMXCT010004279">
    <property type="protein sequence ID" value="CAI4008434.1"/>
    <property type="molecule type" value="Genomic_DNA"/>
</dbReference>
<dbReference type="GO" id="GO:0005509">
    <property type="term" value="F:calcium ion binding"/>
    <property type="evidence" value="ECO:0007669"/>
    <property type="project" value="InterPro"/>
</dbReference>
<dbReference type="InterPro" id="IPR011009">
    <property type="entry name" value="Kinase-like_dom_sf"/>
</dbReference>
<reference evidence="11" key="1">
    <citation type="submission" date="2022-10" db="EMBL/GenBank/DDBJ databases">
        <authorList>
            <person name="Chen Y."/>
            <person name="Dougan E. K."/>
            <person name="Chan C."/>
            <person name="Rhodes N."/>
            <person name="Thang M."/>
        </authorList>
    </citation>
    <scope>NUCLEOTIDE SEQUENCE</scope>
</reference>
<evidence type="ECO:0000256" key="6">
    <source>
        <dbReference type="ARBA" id="ARBA00022837"/>
    </source>
</evidence>
<dbReference type="GO" id="GO:0005524">
    <property type="term" value="F:ATP binding"/>
    <property type="evidence" value="ECO:0007669"/>
    <property type="project" value="UniProtKB-KW"/>
</dbReference>
<dbReference type="Proteomes" id="UP001152797">
    <property type="component" value="Unassembled WGS sequence"/>
</dbReference>
<keyword evidence="3" id="KW-0808">Transferase</keyword>
<dbReference type="InterPro" id="IPR018247">
    <property type="entry name" value="EF_Hand_1_Ca_BS"/>
</dbReference>
<evidence type="ECO:0000256" key="7">
    <source>
        <dbReference type="ARBA" id="ARBA00022840"/>
    </source>
</evidence>
<dbReference type="PROSITE" id="PS50222">
    <property type="entry name" value="EF_HAND_2"/>
    <property type="match status" value="2"/>
</dbReference>
<proteinExistence type="inferred from homology"/>
<evidence type="ECO:0000313" key="13">
    <source>
        <dbReference type="EMBL" id="CAL4795746.1"/>
    </source>
</evidence>
<feature type="domain" description="EF-hand" evidence="10">
    <location>
        <begin position="447"/>
        <end position="482"/>
    </location>
</feature>
<keyword evidence="7" id="KW-0067">ATP-binding</keyword>
<keyword evidence="4" id="KW-0547">Nucleotide-binding</keyword>
<evidence type="ECO:0000313" key="11">
    <source>
        <dbReference type="EMBL" id="CAI4008434.1"/>
    </source>
</evidence>
<dbReference type="SMART" id="SM00220">
    <property type="entry name" value="S_TKc"/>
    <property type="match status" value="1"/>
</dbReference>
<protein>
    <submittedName>
        <fullName evidence="13">Calcium-dependent protein kinase 1</fullName>
    </submittedName>
</protein>
<evidence type="ECO:0000256" key="5">
    <source>
        <dbReference type="ARBA" id="ARBA00022777"/>
    </source>
</evidence>
<keyword evidence="6" id="KW-0106">Calcium</keyword>
<evidence type="ECO:0000256" key="2">
    <source>
        <dbReference type="ARBA" id="ARBA00022527"/>
    </source>
</evidence>
<dbReference type="InterPro" id="IPR050205">
    <property type="entry name" value="CDPK_Ser/Thr_kinases"/>
</dbReference>
<comment type="caution">
    <text evidence="11">The sequence shown here is derived from an EMBL/GenBank/DDBJ whole genome shotgun (WGS) entry which is preliminary data.</text>
</comment>
<dbReference type="OrthoDB" id="431966at2759"/>
<dbReference type="InterPro" id="IPR011992">
    <property type="entry name" value="EF-hand-dom_pair"/>
</dbReference>
<reference evidence="12" key="2">
    <citation type="submission" date="2024-04" db="EMBL/GenBank/DDBJ databases">
        <authorList>
            <person name="Chen Y."/>
            <person name="Shah S."/>
            <person name="Dougan E. K."/>
            <person name="Thang M."/>
            <person name="Chan C."/>
        </authorList>
    </citation>
    <scope>NUCLEOTIDE SEQUENCE [LARGE SCALE GENOMIC DNA]</scope>
</reference>
<dbReference type="Gene3D" id="1.10.238.10">
    <property type="entry name" value="EF-hand"/>
    <property type="match status" value="1"/>
</dbReference>